<comment type="caution">
    <text evidence="4">The sequence shown here is derived from an EMBL/GenBank/DDBJ whole genome shotgun (WGS) entry which is preliminary data.</text>
</comment>
<dbReference type="InterPro" id="IPR036866">
    <property type="entry name" value="RibonucZ/Hydroxyglut_hydro"/>
</dbReference>
<feature type="compositionally biased region" description="Pro residues" evidence="1">
    <location>
        <begin position="293"/>
        <end position="305"/>
    </location>
</feature>
<dbReference type="InterPro" id="IPR001279">
    <property type="entry name" value="Metallo-B-lactamas"/>
</dbReference>
<dbReference type="Pfam" id="PF05901">
    <property type="entry name" value="Excalibur"/>
    <property type="match status" value="1"/>
</dbReference>
<evidence type="ECO:0000313" key="5">
    <source>
        <dbReference type="Proteomes" id="UP001596109"/>
    </source>
</evidence>
<dbReference type="RefSeq" id="WP_381429619.1">
    <property type="nucleotide sequence ID" value="NZ_JBHSNO010000001.1"/>
</dbReference>
<feature type="domain" description="Excalibur calcium-binding" evidence="3">
    <location>
        <begin position="312"/>
        <end position="348"/>
    </location>
</feature>
<feature type="region of interest" description="Disordered" evidence="1">
    <location>
        <begin position="282"/>
        <end position="312"/>
    </location>
</feature>
<evidence type="ECO:0000313" key="4">
    <source>
        <dbReference type="EMBL" id="MFC5587527.1"/>
    </source>
</evidence>
<organism evidence="4 5">
    <name type="scientific">Sporosarcina soli</name>
    <dbReference type="NCBI Taxonomy" id="334736"/>
    <lineage>
        <taxon>Bacteria</taxon>
        <taxon>Bacillati</taxon>
        <taxon>Bacillota</taxon>
        <taxon>Bacilli</taxon>
        <taxon>Bacillales</taxon>
        <taxon>Caryophanaceae</taxon>
        <taxon>Sporosarcina</taxon>
    </lineage>
</organism>
<evidence type="ECO:0000259" key="3">
    <source>
        <dbReference type="SMART" id="SM00894"/>
    </source>
</evidence>
<dbReference type="InterPro" id="IPR008613">
    <property type="entry name" value="Excalibur_Ca-bd_domain"/>
</dbReference>
<dbReference type="InterPro" id="IPR035681">
    <property type="entry name" value="ComA-like_MBL"/>
</dbReference>
<accession>A0ABW0TEG1</accession>
<dbReference type="SUPFAM" id="SSF56281">
    <property type="entry name" value="Metallo-hydrolase/oxidoreductase"/>
    <property type="match status" value="1"/>
</dbReference>
<dbReference type="Gene3D" id="3.60.15.10">
    <property type="entry name" value="Ribonuclease Z/Hydroxyacylglutathione hydrolase-like"/>
    <property type="match status" value="1"/>
</dbReference>
<protein>
    <submittedName>
        <fullName evidence="4">MBL fold metallo-hydrolase</fullName>
    </submittedName>
</protein>
<keyword evidence="5" id="KW-1185">Reference proteome</keyword>
<dbReference type="CDD" id="cd07731">
    <property type="entry name" value="ComA-like_MBL-fold"/>
    <property type="match status" value="1"/>
</dbReference>
<reference evidence="5" key="1">
    <citation type="journal article" date="2019" name="Int. J. Syst. Evol. Microbiol.">
        <title>The Global Catalogue of Microorganisms (GCM) 10K type strain sequencing project: providing services to taxonomists for standard genome sequencing and annotation.</title>
        <authorList>
            <consortium name="The Broad Institute Genomics Platform"/>
            <consortium name="The Broad Institute Genome Sequencing Center for Infectious Disease"/>
            <person name="Wu L."/>
            <person name="Ma J."/>
        </authorList>
    </citation>
    <scope>NUCLEOTIDE SEQUENCE [LARGE SCALE GENOMIC DNA]</scope>
    <source>
        <strain evidence="5">CGMCC 4.1434</strain>
    </source>
</reference>
<dbReference type="Proteomes" id="UP001596109">
    <property type="component" value="Unassembled WGS sequence"/>
</dbReference>
<dbReference type="SMART" id="SM00849">
    <property type="entry name" value="Lactamase_B"/>
    <property type="match status" value="1"/>
</dbReference>
<dbReference type="Pfam" id="PF00753">
    <property type="entry name" value="Lactamase_B"/>
    <property type="match status" value="1"/>
</dbReference>
<dbReference type="EMBL" id="JBHSNO010000001">
    <property type="protein sequence ID" value="MFC5587527.1"/>
    <property type="molecule type" value="Genomic_DNA"/>
</dbReference>
<dbReference type="SMART" id="SM00894">
    <property type="entry name" value="Excalibur"/>
    <property type="match status" value="1"/>
</dbReference>
<dbReference type="InterPro" id="IPR052159">
    <property type="entry name" value="Competence_DNA_uptake"/>
</dbReference>
<name>A0ABW0TEG1_9BACL</name>
<dbReference type="PANTHER" id="PTHR30619:SF7">
    <property type="entry name" value="BETA-LACTAMASE DOMAIN PROTEIN"/>
    <property type="match status" value="1"/>
</dbReference>
<feature type="region of interest" description="Disordered" evidence="1">
    <location>
        <begin position="327"/>
        <end position="349"/>
    </location>
</feature>
<feature type="compositionally biased region" description="Low complexity" evidence="1">
    <location>
        <begin position="282"/>
        <end position="292"/>
    </location>
</feature>
<proteinExistence type="predicted"/>
<evidence type="ECO:0000259" key="2">
    <source>
        <dbReference type="SMART" id="SM00849"/>
    </source>
</evidence>
<feature type="domain" description="Metallo-beta-lactamase" evidence="2">
    <location>
        <begin position="38"/>
        <end position="231"/>
    </location>
</feature>
<dbReference type="PANTHER" id="PTHR30619">
    <property type="entry name" value="DNA INTERNALIZATION/COMPETENCE PROTEIN COMEC/REC2"/>
    <property type="match status" value="1"/>
</dbReference>
<gene>
    <name evidence="4" type="ORF">ACFPRA_01220</name>
</gene>
<evidence type="ECO:0000256" key="1">
    <source>
        <dbReference type="SAM" id="MobiDB-lite"/>
    </source>
</evidence>
<sequence length="349" mass="38006">MKKYLQLIVMLILAIGLLPIQGEAAAKELRVHFIDVGQGDSILIQSTNGKNMLVDGGTKAQGEKVVSFLKSKGVKRLDYVVATHPDADHIGGLIAVLNAFPVSNFIDSGHVHTSQTYYELLTLIDKKNIKFTVPKELDKLALDPNMIIRVLHADENAKDSNDSSLVLKATYNKVSFLLMADASTAIEDKIRKKYNVEATVLKNGHHGSNTSSSAAFISNVKPKVAVLSYGKNNSYGHPHLAVESRLNKVDAKTYKTPLDCDITVTTNGVKHSVSTACKNGKKVTAPAAKPAAKPLPKPTPKPSAKPAPTQTNFKNCTELRKVYPKGVSKDHPAYQPKMDRDKDGWACER</sequence>